<reference evidence="13" key="1">
    <citation type="submission" date="2021-05" db="EMBL/GenBank/DDBJ databases">
        <title>The genome of the haptophyte Pavlova lutheri (Diacronema luteri, Pavlovales) - a model for lipid biosynthesis in eukaryotic algae.</title>
        <authorList>
            <person name="Hulatt C.J."/>
            <person name="Posewitz M.C."/>
        </authorList>
    </citation>
    <scope>NUCLEOTIDE SEQUENCE</scope>
    <source>
        <strain evidence="13">NIVA-4/92</strain>
    </source>
</reference>
<evidence type="ECO:0000256" key="2">
    <source>
        <dbReference type="ARBA" id="ARBA00004922"/>
    </source>
</evidence>
<comment type="subcellular location">
    <subcellularLocation>
        <location evidence="1 12">Endoplasmic reticulum membrane</location>
        <topology evidence="1 12">Multi-pass membrane protein</topology>
    </subcellularLocation>
</comment>
<keyword evidence="9 12" id="KW-0472">Membrane</keyword>
<dbReference type="PANTHER" id="PTHR22760">
    <property type="entry name" value="GLYCOSYLTRANSFERASE"/>
    <property type="match status" value="1"/>
</dbReference>
<dbReference type="GO" id="GO:0005789">
    <property type="term" value="C:endoplasmic reticulum membrane"/>
    <property type="evidence" value="ECO:0007669"/>
    <property type="project" value="UniProtKB-SubCell"/>
</dbReference>
<comment type="function">
    <text evidence="10">Mannosyltransferase that operates in the biosynthetic pathway of dolichol-linked oligosaccharides, the glycan precursors employed in protein asparagine (N)-glycosylation. The assembly of dolichol-linked oligosaccharides begins on the cytosolic side of the endoplasmic reticulum membrane and finishes in its lumen. The sequential addition of sugars to dolichol pyrophosphate produces dolichol-linked oligosaccharides containing fourteen sugars, including two GlcNAcs, nine mannoses and three glucoses. Once assembled, the oligosaccharide is transferred from the lipid to nascent proteins by oligosaccharyltransferases. In the lumen of the endoplasmic reticulum, adds the eighth mannose residue in an alpha-1,6 linkage onto Man(7)GlcNAc(2)-PP-dolichol to produce Man(8)GlcNAc(2)-PP-dolichol.</text>
</comment>
<comment type="similarity">
    <text evidence="3 12">Belongs to the glycosyltransferase 22 family.</text>
</comment>
<dbReference type="OMA" id="WWVEVRM"/>
<evidence type="ECO:0000256" key="10">
    <source>
        <dbReference type="ARBA" id="ARBA00044721"/>
    </source>
</evidence>
<comment type="caution">
    <text evidence="13">The sequence shown here is derived from an EMBL/GenBank/DDBJ whole genome shotgun (WGS) entry which is preliminary data.</text>
</comment>
<comment type="catalytic activity">
    <reaction evidence="11">
        <text>an alpha-D-Man-(1-&gt;2)-alpha-D-Man-(1-&gt;2)-alpha-D-Man-(1-&gt;3)-[alpha-D-Man-(1-&gt;2)-alpha-D-Man-(1-&gt;3)-alpha-D-Man-(1-&gt;6)]-beta-D-Man-(1-&gt;4)-beta-D-GlcNAc-(1-&gt;4)-alpha-D-GlcNAc-diphospho-di-trans,poly-cis-dolichol + a di-trans,poly-cis-dolichyl beta-D-mannosyl phosphate = an alpha-D-Man-(1-&gt;2)-alpha-D-Man-(1-&gt;2)-alpha-D-Man-(1-&gt;3)-[alpha-D-Man-(1-&gt;2)-alpha-D-Man-(1-&gt;3)-[alpha-D-Man-(1-&gt;6)]-alpha-D-Man-(1-&gt;6)]-beta-D-Man-(1-&gt;4)-beta-D-GlcNAc-(1-&gt;4)-alpha-D-GlcNAc-diphospho-di-trans,poly-cis-dolichol + a di-trans,poly-cis-dolichyl phosphate + H(+)</text>
        <dbReference type="Rhea" id="RHEA:29535"/>
        <dbReference type="Rhea" id="RHEA-COMP:19498"/>
        <dbReference type="Rhea" id="RHEA-COMP:19501"/>
        <dbReference type="Rhea" id="RHEA-COMP:19518"/>
        <dbReference type="Rhea" id="RHEA-COMP:19519"/>
        <dbReference type="ChEBI" id="CHEBI:15378"/>
        <dbReference type="ChEBI" id="CHEBI:57683"/>
        <dbReference type="ChEBI" id="CHEBI:58211"/>
        <dbReference type="ChEBI" id="CHEBI:132517"/>
        <dbReference type="ChEBI" id="CHEBI:132519"/>
        <dbReference type="EC" id="2.4.1.260"/>
    </reaction>
    <physiologicalReaction direction="left-to-right" evidence="11">
        <dbReference type="Rhea" id="RHEA:29536"/>
    </physiologicalReaction>
</comment>
<keyword evidence="8 12" id="KW-1133">Transmembrane helix</keyword>
<keyword evidence="7 12" id="KW-0256">Endoplasmic reticulum</keyword>
<protein>
    <recommendedName>
        <fullName evidence="12">Mannosyltransferase</fullName>
        <ecNumber evidence="12">2.4.1.-</ecNumber>
    </recommendedName>
</protein>
<keyword evidence="14" id="KW-1185">Reference proteome</keyword>
<evidence type="ECO:0000313" key="13">
    <source>
        <dbReference type="EMBL" id="KAG8458142.1"/>
    </source>
</evidence>
<evidence type="ECO:0000256" key="9">
    <source>
        <dbReference type="ARBA" id="ARBA00023136"/>
    </source>
</evidence>
<evidence type="ECO:0000256" key="6">
    <source>
        <dbReference type="ARBA" id="ARBA00022692"/>
    </source>
</evidence>
<accession>A0A8J5X855</accession>
<evidence type="ECO:0000256" key="11">
    <source>
        <dbReference type="ARBA" id="ARBA00048899"/>
    </source>
</evidence>
<dbReference type="PANTHER" id="PTHR22760:SF1">
    <property type="entry name" value="DOL-P-MAN:MAN(7)GLCNAC(2)-PP-DOL ALPHA-1,6-MANNOSYLTRANSFERASE"/>
    <property type="match status" value="1"/>
</dbReference>
<dbReference type="Proteomes" id="UP000751190">
    <property type="component" value="Unassembled WGS sequence"/>
</dbReference>
<keyword evidence="4 12" id="KW-0328">Glycosyltransferase</keyword>
<name>A0A8J5X855_DIALT</name>
<feature type="transmembrane region" description="Helical" evidence="12">
    <location>
        <begin position="363"/>
        <end position="386"/>
    </location>
</feature>
<dbReference type="InterPro" id="IPR005599">
    <property type="entry name" value="GPI_mannosylTrfase"/>
</dbReference>
<feature type="transmembrane region" description="Helical" evidence="12">
    <location>
        <begin position="129"/>
        <end position="147"/>
    </location>
</feature>
<sequence>MDELSSRAPILASAGVRALPLCAIVAHALLCPYTKVEESFNLQAVHDLLYHGARLGSYDHLEFPGVVPRTFLAPIALAAVALPAALAQRALGLSGLWVQLAARLCLGGANATTLARVRRGVDARFGRAAGGLFALVCACQFHLPFYASRTLPNTFALIFTNLSLALWLDGAAERALLVLVPPIICLRAELLLLLAPLGLLLLAQGRVRFWHVVRRGVALGLALLALSVAVDSLFWRRLLWPEGDVLHFNLYLGQSSRWGTAPAHWYFSSALPRALLGAAPLALVGALCERRARALVGVPCAFVCAFSLLPHKELRFVLYALPPLNVAAALGAAHLLRLAAPPAAKADARRGASALRAHAARRWCATLALLAVACGSCAVTLASVAASRANYPGAHALRALHRAAPTGEAAARAHCCRAHIDAAAAMTGVSLFLQDDPRFAYSKAERGAVAAEYTHLVTARPRVDGFVLLHAEGGFERLQAWPPHVRLVPTIFVHESKRVASLRARGGI</sequence>
<feature type="transmembrane region" description="Helical" evidence="12">
    <location>
        <begin position="176"/>
        <end position="203"/>
    </location>
</feature>
<dbReference type="GO" id="GO:0052917">
    <property type="term" value="F:dol-P-Man:Man(7)GlcNAc(2)-PP-Dol alpha-1,6-mannosyltransferase activity"/>
    <property type="evidence" value="ECO:0007669"/>
    <property type="project" value="UniProtKB-EC"/>
</dbReference>
<evidence type="ECO:0000256" key="5">
    <source>
        <dbReference type="ARBA" id="ARBA00022679"/>
    </source>
</evidence>
<feature type="transmembrane region" description="Helical" evidence="12">
    <location>
        <begin position="265"/>
        <end position="287"/>
    </location>
</feature>
<evidence type="ECO:0000256" key="12">
    <source>
        <dbReference type="RuleBase" id="RU363075"/>
    </source>
</evidence>
<feature type="transmembrane region" description="Helical" evidence="12">
    <location>
        <begin position="316"/>
        <end position="340"/>
    </location>
</feature>
<dbReference type="OrthoDB" id="19039at2759"/>
<gene>
    <name evidence="13" type="ORF">KFE25_011673</name>
</gene>
<evidence type="ECO:0000313" key="14">
    <source>
        <dbReference type="Proteomes" id="UP000751190"/>
    </source>
</evidence>
<proteinExistence type="inferred from homology"/>
<dbReference type="UniPathway" id="UPA00378"/>
<feature type="transmembrane region" description="Helical" evidence="12">
    <location>
        <begin position="294"/>
        <end position="310"/>
    </location>
</feature>
<evidence type="ECO:0000256" key="8">
    <source>
        <dbReference type="ARBA" id="ARBA00022989"/>
    </source>
</evidence>
<evidence type="ECO:0000256" key="1">
    <source>
        <dbReference type="ARBA" id="ARBA00004477"/>
    </source>
</evidence>
<organism evidence="13 14">
    <name type="scientific">Diacronema lutheri</name>
    <name type="common">Unicellular marine alga</name>
    <name type="synonym">Monochrysis lutheri</name>
    <dbReference type="NCBI Taxonomy" id="2081491"/>
    <lineage>
        <taxon>Eukaryota</taxon>
        <taxon>Haptista</taxon>
        <taxon>Haptophyta</taxon>
        <taxon>Pavlovophyceae</taxon>
        <taxon>Pavlovales</taxon>
        <taxon>Pavlovaceae</taxon>
        <taxon>Diacronema</taxon>
    </lineage>
</organism>
<dbReference type="AlphaFoldDB" id="A0A8J5X855"/>
<feature type="transmembrane region" description="Helical" evidence="12">
    <location>
        <begin position="215"/>
        <end position="235"/>
    </location>
</feature>
<dbReference type="EC" id="2.4.1.-" evidence="12"/>
<evidence type="ECO:0000256" key="3">
    <source>
        <dbReference type="ARBA" id="ARBA00007063"/>
    </source>
</evidence>
<keyword evidence="6 12" id="KW-0812">Transmembrane</keyword>
<evidence type="ECO:0000256" key="7">
    <source>
        <dbReference type="ARBA" id="ARBA00022824"/>
    </source>
</evidence>
<dbReference type="Pfam" id="PF03901">
    <property type="entry name" value="Glyco_transf_22"/>
    <property type="match status" value="1"/>
</dbReference>
<dbReference type="EMBL" id="JAGTXO010000056">
    <property type="protein sequence ID" value="KAG8458142.1"/>
    <property type="molecule type" value="Genomic_DNA"/>
</dbReference>
<dbReference type="GO" id="GO:0006487">
    <property type="term" value="P:protein N-linked glycosylation"/>
    <property type="evidence" value="ECO:0007669"/>
    <property type="project" value="TreeGrafter"/>
</dbReference>
<evidence type="ECO:0000256" key="4">
    <source>
        <dbReference type="ARBA" id="ARBA00022676"/>
    </source>
</evidence>
<comment type="pathway">
    <text evidence="2">Protein modification; protein glycosylation.</text>
</comment>
<keyword evidence="5" id="KW-0808">Transferase</keyword>